<dbReference type="PANTHER" id="PTHR43124:SF3">
    <property type="entry name" value="CHLORAMPHENICOL EFFLUX PUMP RV0191"/>
    <property type="match status" value="1"/>
</dbReference>
<feature type="transmembrane region" description="Helical" evidence="8">
    <location>
        <begin position="269"/>
        <end position="291"/>
    </location>
</feature>
<comment type="similarity">
    <text evidence="2">Belongs to the major facilitator superfamily. TCR/Tet family.</text>
</comment>
<dbReference type="GO" id="GO:0022857">
    <property type="term" value="F:transmembrane transporter activity"/>
    <property type="evidence" value="ECO:0007669"/>
    <property type="project" value="InterPro"/>
</dbReference>
<evidence type="ECO:0000256" key="5">
    <source>
        <dbReference type="ARBA" id="ARBA00022692"/>
    </source>
</evidence>
<dbReference type="InterPro" id="IPR005829">
    <property type="entry name" value="Sugar_transporter_CS"/>
</dbReference>
<reference evidence="10 11" key="1">
    <citation type="submission" date="2018-08" db="EMBL/GenBank/DDBJ databases">
        <title>Form III RuBisCO-mediated autotrophy in Thermodesulfobium bacteria.</title>
        <authorList>
            <person name="Toshchakov S.V."/>
            <person name="Kublanov I.V."/>
            <person name="Frolov E."/>
            <person name="Bonch-Osmolovskaya E.A."/>
            <person name="Tourova T.P."/>
            <person name="Chernych N.A."/>
            <person name="Lebedinsky A.V."/>
        </authorList>
    </citation>
    <scope>NUCLEOTIDE SEQUENCE [LARGE SCALE GENOMIC DNA]</scope>
    <source>
        <strain evidence="10 11">SR</strain>
    </source>
</reference>
<keyword evidence="5 8" id="KW-0812">Transmembrane</keyword>
<feature type="transmembrane region" description="Helical" evidence="8">
    <location>
        <begin position="328"/>
        <end position="349"/>
    </location>
</feature>
<dbReference type="Proteomes" id="UP000256329">
    <property type="component" value="Unassembled WGS sequence"/>
</dbReference>
<dbReference type="Gene3D" id="1.20.1250.20">
    <property type="entry name" value="MFS general substrate transporter like domains"/>
    <property type="match status" value="1"/>
</dbReference>
<feature type="transmembrane region" description="Helical" evidence="8">
    <location>
        <begin position="124"/>
        <end position="145"/>
    </location>
</feature>
<dbReference type="InterPro" id="IPR011701">
    <property type="entry name" value="MFS"/>
</dbReference>
<protein>
    <submittedName>
        <fullName evidence="10">MFS transporter</fullName>
    </submittedName>
</protein>
<sequence>MSAPAPKDLVSNPIRRGILEAVMKKQGAWLLVGVPFVMVLGNSMLIPVLPSLKKALGMSTFQTGLVISLFSLAAGLSIPWAGLLADRVGRRRVLLPALALYALGGLGAGFSCFLSPALASTFLLLSRAVQGVGAAGTAPVAMAMVGDLVQGSKRSRVLGLFEASNGLGKILSPLLGAAAGLIGFFWPFFLFPCFVFPLLILLWWSVPEPESRPQAASLEAYWEVLKGIGRRKGVWLAGIFLAGLTALLTLFGLLFFLSEYFETAWRIKGLGKGVLLAFPTGCTCLAAFLTGKLIKPGSGLPRLFALSGMLLMALSFAGLILSRQFGPLVLLSGLAGIGAGATLSSLNTLATSSAGPQARGLVTSLYGGVRFLGAASGPPLFGLLIPHSLPLTFGLTAALCLLSALALFLVKPEAAGLHP</sequence>
<dbReference type="GO" id="GO:0005886">
    <property type="term" value="C:plasma membrane"/>
    <property type="evidence" value="ECO:0007669"/>
    <property type="project" value="UniProtKB-SubCell"/>
</dbReference>
<evidence type="ECO:0000256" key="7">
    <source>
        <dbReference type="ARBA" id="ARBA00023136"/>
    </source>
</evidence>
<evidence type="ECO:0000256" key="4">
    <source>
        <dbReference type="ARBA" id="ARBA00022475"/>
    </source>
</evidence>
<name>A0A3D8P4K8_9THEO</name>
<feature type="transmembrane region" description="Helical" evidence="8">
    <location>
        <begin position="184"/>
        <end position="204"/>
    </location>
</feature>
<feature type="transmembrane region" description="Helical" evidence="8">
    <location>
        <begin position="61"/>
        <end position="81"/>
    </location>
</feature>
<evidence type="ECO:0000313" key="10">
    <source>
        <dbReference type="EMBL" id="RDV82869.1"/>
    </source>
</evidence>
<evidence type="ECO:0000259" key="9">
    <source>
        <dbReference type="PROSITE" id="PS50850"/>
    </source>
</evidence>
<dbReference type="AlphaFoldDB" id="A0A3D8P4K8"/>
<dbReference type="EMBL" id="QSLN01000008">
    <property type="protein sequence ID" value="RDV82869.1"/>
    <property type="molecule type" value="Genomic_DNA"/>
</dbReference>
<dbReference type="InterPro" id="IPR020846">
    <property type="entry name" value="MFS_dom"/>
</dbReference>
<dbReference type="InterPro" id="IPR050189">
    <property type="entry name" value="MFS_Efflux_Transporters"/>
</dbReference>
<dbReference type="SUPFAM" id="SSF103473">
    <property type="entry name" value="MFS general substrate transporter"/>
    <property type="match status" value="1"/>
</dbReference>
<dbReference type="PANTHER" id="PTHR43124">
    <property type="entry name" value="PURINE EFFLUX PUMP PBUE"/>
    <property type="match status" value="1"/>
</dbReference>
<comment type="caution">
    <text evidence="10">The sequence shown here is derived from an EMBL/GenBank/DDBJ whole genome shotgun (WGS) entry which is preliminary data.</text>
</comment>
<dbReference type="PROSITE" id="PS00216">
    <property type="entry name" value="SUGAR_TRANSPORT_1"/>
    <property type="match status" value="1"/>
</dbReference>
<dbReference type="InterPro" id="IPR036259">
    <property type="entry name" value="MFS_trans_sf"/>
</dbReference>
<evidence type="ECO:0000256" key="6">
    <source>
        <dbReference type="ARBA" id="ARBA00022989"/>
    </source>
</evidence>
<dbReference type="PRINTS" id="PR01035">
    <property type="entry name" value="TCRTETA"/>
</dbReference>
<feature type="transmembrane region" description="Helical" evidence="8">
    <location>
        <begin position="391"/>
        <end position="410"/>
    </location>
</feature>
<keyword evidence="7 8" id="KW-0472">Membrane</keyword>
<evidence type="ECO:0000256" key="8">
    <source>
        <dbReference type="SAM" id="Phobius"/>
    </source>
</evidence>
<dbReference type="InterPro" id="IPR001958">
    <property type="entry name" value="Tet-R_TetA/multi-R_MdtG-like"/>
</dbReference>
<dbReference type="Pfam" id="PF07690">
    <property type="entry name" value="MFS_1"/>
    <property type="match status" value="1"/>
</dbReference>
<evidence type="ECO:0000313" key="11">
    <source>
        <dbReference type="Proteomes" id="UP000256329"/>
    </source>
</evidence>
<feature type="transmembrane region" description="Helical" evidence="8">
    <location>
        <begin position="303"/>
        <end position="322"/>
    </location>
</feature>
<feature type="transmembrane region" description="Helical" evidence="8">
    <location>
        <begin position="28"/>
        <end position="49"/>
    </location>
</feature>
<keyword evidence="11" id="KW-1185">Reference proteome</keyword>
<feature type="transmembrane region" description="Helical" evidence="8">
    <location>
        <begin position="93"/>
        <end position="118"/>
    </location>
</feature>
<dbReference type="OrthoDB" id="9803985at2"/>
<gene>
    <name evidence="10" type="ORF">DXX99_06600</name>
</gene>
<feature type="transmembrane region" description="Helical" evidence="8">
    <location>
        <begin position="234"/>
        <end position="257"/>
    </location>
</feature>
<evidence type="ECO:0000256" key="1">
    <source>
        <dbReference type="ARBA" id="ARBA00004651"/>
    </source>
</evidence>
<evidence type="ECO:0000256" key="2">
    <source>
        <dbReference type="ARBA" id="ARBA00007520"/>
    </source>
</evidence>
<keyword evidence="3" id="KW-0813">Transport</keyword>
<proteinExistence type="inferred from homology"/>
<feature type="domain" description="Major facilitator superfamily (MFS) profile" evidence="9">
    <location>
        <begin position="21"/>
        <end position="415"/>
    </location>
</feature>
<dbReference type="PROSITE" id="PS50850">
    <property type="entry name" value="MFS"/>
    <property type="match status" value="1"/>
</dbReference>
<organism evidence="10 11">
    <name type="scientific">Ammonifex thiophilus</name>
    <dbReference type="NCBI Taxonomy" id="444093"/>
    <lineage>
        <taxon>Bacteria</taxon>
        <taxon>Bacillati</taxon>
        <taxon>Bacillota</taxon>
        <taxon>Clostridia</taxon>
        <taxon>Thermoanaerobacterales</taxon>
        <taxon>Thermoanaerobacteraceae</taxon>
        <taxon>Ammonifex</taxon>
    </lineage>
</organism>
<keyword evidence="4" id="KW-1003">Cell membrane</keyword>
<keyword evidence="6 8" id="KW-1133">Transmembrane helix</keyword>
<accession>A0A3D8P4K8</accession>
<evidence type="ECO:0000256" key="3">
    <source>
        <dbReference type="ARBA" id="ARBA00022448"/>
    </source>
</evidence>
<comment type="subcellular location">
    <subcellularLocation>
        <location evidence="1">Cell membrane</location>
        <topology evidence="1">Multi-pass membrane protein</topology>
    </subcellularLocation>
</comment>